<dbReference type="Gene3D" id="2.40.50.1020">
    <property type="entry name" value="LytTr DNA-binding domain"/>
    <property type="match status" value="1"/>
</dbReference>
<dbReference type="Pfam" id="PF04397">
    <property type="entry name" value="LytTR"/>
    <property type="match status" value="1"/>
</dbReference>
<protein>
    <submittedName>
        <fullName evidence="4">LytTR family DNA-binding domain-containing protein</fullName>
    </submittedName>
</protein>
<accession>A0ABT7LAM6</accession>
<evidence type="ECO:0000259" key="3">
    <source>
        <dbReference type="PROSITE" id="PS50930"/>
    </source>
</evidence>
<feature type="modified residue" description="4-aspartylphosphate" evidence="1">
    <location>
        <position position="56"/>
    </location>
</feature>
<dbReference type="PROSITE" id="PS50930">
    <property type="entry name" value="HTH_LYTTR"/>
    <property type="match status" value="1"/>
</dbReference>
<dbReference type="InterPro" id="IPR011006">
    <property type="entry name" value="CheY-like_superfamily"/>
</dbReference>
<evidence type="ECO:0000256" key="1">
    <source>
        <dbReference type="PROSITE-ProRule" id="PRU00169"/>
    </source>
</evidence>
<dbReference type="GO" id="GO:0003677">
    <property type="term" value="F:DNA binding"/>
    <property type="evidence" value="ECO:0007669"/>
    <property type="project" value="UniProtKB-KW"/>
</dbReference>
<dbReference type="SUPFAM" id="SSF52172">
    <property type="entry name" value="CheY-like"/>
    <property type="match status" value="1"/>
</dbReference>
<gene>
    <name evidence="4" type="ORF">QQS35_17590</name>
</gene>
<name>A0ABT7LAM6_9BACI</name>
<keyword evidence="5" id="KW-1185">Reference proteome</keyword>
<dbReference type="InterPro" id="IPR001789">
    <property type="entry name" value="Sig_transdc_resp-reg_receiver"/>
</dbReference>
<feature type="domain" description="Response regulatory" evidence="2">
    <location>
        <begin position="5"/>
        <end position="119"/>
    </location>
</feature>
<feature type="domain" description="HTH LytTR-type" evidence="3">
    <location>
        <begin position="137"/>
        <end position="240"/>
    </location>
</feature>
<dbReference type="SMART" id="SM00448">
    <property type="entry name" value="REC"/>
    <property type="match status" value="1"/>
</dbReference>
<dbReference type="PANTHER" id="PTHR37299:SF1">
    <property type="entry name" value="STAGE 0 SPORULATION PROTEIN A HOMOLOG"/>
    <property type="match status" value="1"/>
</dbReference>
<keyword evidence="1" id="KW-0597">Phosphoprotein</keyword>
<dbReference type="InterPro" id="IPR007492">
    <property type="entry name" value="LytTR_DNA-bd_dom"/>
</dbReference>
<reference evidence="4 5" key="1">
    <citation type="submission" date="2023-06" db="EMBL/GenBank/DDBJ databases">
        <title>Aquibacillus rhizosphaerae LR5S19.</title>
        <authorList>
            <person name="Sun J.-Q."/>
        </authorList>
    </citation>
    <scope>NUCLEOTIDE SEQUENCE [LARGE SCALE GENOMIC DNA]</scope>
    <source>
        <strain evidence="4 5">LR5S19</strain>
    </source>
</reference>
<dbReference type="PROSITE" id="PS50110">
    <property type="entry name" value="RESPONSE_REGULATORY"/>
    <property type="match status" value="1"/>
</dbReference>
<dbReference type="Pfam" id="PF00072">
    <property type="entry name" value="Response_reg"/>
    <property type="match status" value="1"/>
</dbReference>
<sequence length="241" mass="27981">MKKYKVIIGQLHDRTINLLLLLFEELPDFEVVACVRKGEEFVEQTLLLHPDIAIVDISIPEFDGITIIKECHILLPKLKTIFLTRSTSFAVKAFEVSAVDYIIIPFKKSRLILALEKVKKAILLESTASTDNNISVLTVREGSFYYFIDKKDILYLEKVGHVVFIHTVEKIYKTQETLAYYNDSIGDNFMKSHRSYIINLQKLKYIERSGKTFLANFYNYDKPAFVSKYQLEKVINRINQP</sequence>
<dbReference type="SMART" id="SM00850">
    <property type="entry name" value="LytTR"/>
    <property type="match status" value="1"/>
</dbReference>
<evidence type="ECO:0000259" key="2">
    <source>
        <dbReference type="PROSITE" id="PS50110"/>
    </source>
</evidence>
<dbReference type="RefSeq" id="WP_285933538.1">
    <property type="nucleotide sequence ID" value="NZ_JASTZU010000058.1"/>
</dbReference>
<keyword evidence="4" id="KW-0238">DNA-binding</keyword>
<organism evidence="4 5">
    <name type="scientific">Aquibacillus rhizosphaerae</name>
    <dbReference type="NCBI Taxonomy" id="3051431"/>
    <lineage>
        <taxon>Bacteria</taxon>
        <taxon>Bacillati</taxon>
        <taxon>Bacillota</taxon>
        <taxon>Bacilli</taxon>
        <taxon>Bacillales</taxon>
        <taxon>Bacillaceae</taxon>
        <taxon>Aquibacillus</taxon>
    </lineage>
</organism>
<proteinExistence type="predicted"/>
<dbReference type="Proteomes" id="UP001235343">
    <property type="component" value="Unassembled WGS sequence"/>
</dbReference>
<dbReference type="EMBL" id="JASTZU010000058">
    <property type="protein sequence ID" value="MDL4842255.1"/>
    <property type="molecule type" value="Genomic_DNA"/>
</dbReference>
<dbReference type="Gene3D" id="3.40.50.2300">
    <property type="match status" value="1"/>
</dbReference>
<dbReference type="PANTHER" id="PTHR37299">
    <property type="entry name" value="TRANSCRIPTIONAL REGULATOR-RELATED"/>
    <property type="match status" value="1"/>
</dbReference>
<evidence type="ECO:0000313" key="5">
    <source>
        <dbReference type="Proteomes" id="UP001235343"/>
    </source>
</evidence>
<dbReference type="InterPro" id="IPR046947">
    <property type="entry name" value="LytR-like"/>
</dbReference>
<comment type="caution">
    <text evidence="4">The sequence shown here is derived from an EMBL/GenBank/DDBJ whole genome shotgun (WGS) entry which is preliminary data.</text>
</comment>
<evidence type="ECO:0000313" key="4">
    <source>
        <dbReference type="EMBL" id="MDL4842255.1"/>
    </source>
</evidence>